<dbReference type="SMART" id="SM00355">
    <property type="entry name" value="ZnF_C2H2"/>
    <property type="match status" value="11"/>
</dbReference>
<evidence type="ECO:0000256" key="4">
    <source>
        <dbReference type="ARBA" id="ARBA00022771"/>
    </source>
</evidence>
<evidence type="ECO:0000256" key="10">
    <source>
        <dbReference type="PROSITE-ProRule" id="PRU00042"/>
    </source>
</evidence>
<dbReference type="PANTHER" id="PTHR24406">
    <property type="entry name" value="TRANSCRIPTIONAL REPRESSOR CTCFL-RELATED"/>
    <property type="match status" value="1"/>
</dbReference>
<gene>
    <name evidence="13" type="ORF">RRG08_010786</name>
</gene>
<evidence type="ECO:0000256" key="9">
    <source>
        <dbReference type="ARBA" id="ARBA00023242"/>
    </source>
</evidence>
<feature type="domain" description="C2H2-type" evidence="12">
    <location>
        <begin position="879"/>
        <end position="906"/>
    </location>
</feature>
<organism evidence="13 14">
    <name type="scientific">Elysia crispata</name>
    <name type="common">lettuce slug</name>
    <dbReference type="NCBI Taxonomy" id="231223"/>
    <lineage>
        <taxon>Eukaryota</taxon>
        <taxon>Metazoa</taxon>
        <taxon>Spiralia</taxon>
        <taxon>Lophotrochozoa</taxon>
        <taxon>Mollusca</taxon>
        <taxon>Gastropoda</taxon>
        <taxon>Heterobranchia</taxon>
        <taxon>Euthyneura</taxon>
        <taxon>Panpulmonata</taxon>
        <taxon>Sacoglossa</taxon>
        <taxon>Placobranchoidea</taxon>
        <taxon>Plakobranchidae</taxon>
        <taxon>Elysia</taxon>
    </lineage>
</organism>
<evidence type="ECO:0000313" key="14">
    <source>
        <dbReference type="Proteomes" id="UP001283361"/>
    </source>
</evidence>
<feature type="compositionally biased region" description="Polar residues" evidence="11">
    <location>
        <begin position="339"/>
        <end position="350"/>
    </location>
</feature>
<feature type="domain" description="C2H2-type" evidence="12">
    <location>
        <begin position="191"/>
        <end position="216"/>
    </location>
</feature>
<feature type="domain" description="C2H2-type" evidence="12">
    <location>
        <begin position="907"/>
        <end position="934"/>
    </location>
</feature>
<dbReference type="FunFam" id="3.30.160.60:FF:000100">
    <property type="entry name" value="Zinc finger 45-like"/>
    <property type="match status" value="1"/>
</dbReference>
<keyword evidence="3" id="KW-0677">Repeat</keyword>
<dbReference type="GO" id="GO:0005634">
    <property type="term" value="C:nucleus"/>
    <property type="evidence" value="ECO:0007669"/>
    <property type="project" value="UniProtKB-SubCell"/>
</dbReference>
<accession>A0AAE1E290</accession>
<keyword evidence="2" id="KW-0479">Metal-binding</keyword>
<dbReference type="PROSITE" id="PS50157">
    <property type="entry name" value="ZINC_FINGER_C2H2_2"/>
    <property type="match status" value="8"/>
</dbReference>
<evidence type="ECO:0000259" key="12">
    <source>
        <dbReference type="PROSITE" id="PS50157"/>
    </source>
</evidence>
<evidence type="ECO:0000313" key="13">
    <source>
        <dbReference type="EMBL" id="KAK3790168.1"/>
    </source>
</evidence>
<feature type="region of interest" description="Disordered" evidence="11">
    <location>
        <begin position="763"/>
        <end position="783"/>
    </location>
</feature>
<dbReference type="AlphaFoldDB" id="A0AAE1E290"/>
<dbReference type="FunFam" id="3.30.160.60:FF:002343">
    <property type="entry name" value="Zinc finger protein 33A"/>
    <property type="match status" value="1"/>
</dbReference>
<dbReference type="InterPro" id="IPR036236">
    <property type="entry name" value="Znf_C2H2_sf"/>
</dbReference>
<dbReference type="Gene3D" id="3.30.160.60">
    <property type="entry name" value="Classic Zinc Finger"/>
    <property type="match status" value="5"/>
</dbReference>
<dbReference type="GO" id="GO:0003677">
    <property type="term" value="F:DNA binding"/>
    <property type="evidence" value="ECO:0007669"/>
    <property type="project" value="UniProtKB-KW"/>
</dbReference>
<dbReference type="GO" id="GO:0008270">
    <property type="term" value="F:zinc ion binding"/>
    <property type="evidence" value="ECO:0007669"/>
    <property type="project" value="UniProtKB-KW"/>
</dbReference>
<dbReference type="InterPro" id="IPR050888">
    <property type="entry name" value="ZnF_C2H2-type_TF"/>
</dbReference>
<feature type="domain" description="C2H2-type" evidence="12">
    <location>
        <begin position="561"/>
        <end position="585"/>
    </location>
</feature>
<name>A0AAE1E290_9GAST</name>
<comment type="caution">
    <text evidence="13">The sequence shown here is derived from an EMBL/GenBank/DDBJ whole genome shotgun (WGS) entry which is preliminary data.</text>
</comment>
<feature type="domain" description="C2H2-type" evidence="12">
    <location>
        <begin position="678"/>
        <end position="705"/>
    </location>
</feature>
<dbReference type="FunFam" id="3.30.160.60:FF:000446">
    <property type="entry name" value="Zinc finger protein"/>
    <property type="match status" value="1"/>
</dbReference>
<evidence type="ECO:0000256" key="3">
    <source>
        <dbReference type="ARBA" id="ARBA00022737"/>
    </source>
</evidence>
<comment type="subcellular location">
    <subcellularLocation>
        <location evidence="1">Nucleus</location>
    </subcellularLocation>
</comment>
<keyword evidence="7" id="KW-0238">DNA-binding</keyword>
<dbReference type="InterPro" id="IPR013087">
    <property type="entry name" value="Znf_C2H2_type"/>
</dbReference>
<keyword evidence="14" id="KW-1185">Reference proteome</keyword>
<evidence type="ECO:0000256" key="6">
    <source>
        <dbReference type="ARBA" id="ARBA00023015"/>
    </source>
</evidence>
<sequence length="963" mass="109870">MEDRLVSEKRATQPRVTVNGETCIQLAPDFSERLNLTDNAKNNCSMEMIQDTRYPSPDSPKKSLGNIITIHGSAMENEPRKSIDSGAASLSFDSTGKDSQLNVNEVSSKYFYDKHSLICGDKPSKSDETGSYEVASTSILPVSEVMTSGSVLTGRSTESHQYLCQCGKSFEKSAYLANHKRWACKLKEKKAQCEDCKSWFASEGGLRRHMRQVHGGIIRCEECGVRCRNNIHLTRHWLDAHCEDTEGATNNLKCFKCNSTDFKDKYELECHWLRHKYDRRQSRLSHQSTPPSSDCIEKKSTMSNASTASGVKTFFDEHQSTCTSVSKSSSQSSPQSSSHMITMQSSQHVTPMQLQPQMAPVPQPPPSYWHAEGRPPSHPHMHLHHRLFHHHSSFQPPPPLPPPFFRPPHLWPDPNHLNIHYGCDTSHNRSNNPQIFTSSTQAPRHDHAYVEPTTIPQWPNTGYQYQHHRCGHKGKMKWKKYIKLMMKGKVPPLWSAAMPHFPTNFYQSWADPCRPSQETRAGADEKNTSDFQIACKFCNKVIKREWIPWHQKQECPVLSFHKCEVCDKVFRKRHLLLKHMQEQNHHVISSTRSSNLHTEINSATLSSLQEKMKETLTFRTDVESTQHPSQQMSQKFQHAGHAPLQETTDVSYFPVSHESKVTDVELLTTKEILGLSKYNCNVCKAEFPSVDFLKIHLKEHLDQVESVQKVREWRQRSADFFQTGYSQDSPATEESVSVADSEITSTTGSVVTVGSSVFSGVTASTSTDDRWTKPHKKGGSHRHRKGQISICEFCGDHFTFQKDLENHIKEKHPKAKLHCPVCHKSFSWKKRGKFYERHIESHYGVKIFKHKCEHCEKTFLEKSKLLAHVAARHTQEQVYKCGICGKSYANKSSLVRHERYHTGARPYKCSVCSESFLEKRELLRHSATHTGVAPFRCDECGQGFTLKTSLTAHKKNKHPEIKA</sequence>
<evidence type="ECO:0000256" key="5">
    <source>
        <dbReference type="ARBA" id="ARBA00022833"/>
    </source>
</evidence>
<keyword evidence="8" id="KW-0804">Transcription</keyword>
<dbReference type="InterPro" id="IPR041697">
    <property type="entry name" value="Znf-C2H2_11"/>
</dbReference>
<dbReference type="Pfam" id="PF13912">
    <property type="entry name" value="zf-C2H2_6"/>
    <property type="match status" value="1"/>
</dbReference>
<evidence type="ECO:0000256" key="11">
    <source>
        <dbReference type="SAM" id="MobiDB-lite"/>
    </source>
</evidence>
<feature type="compositionally biased region" description="Basic residues" evidence="11">
    <location>
        <begin position="773"/>
        <end position="783"/>
    </location>
</feature>
<keyword evidence="6" id="KW-0805">Transcription regulation</keyword>
<keyword evidence="9" id="KW-0539">Nucleus</keyword>
<keyword evidence="5" id="KW-0862">Zinc</keyword>
<feature type="domain" description="C2H2-type" evidence="12">
    <location>
        <begin position="850"/>
        <end position="878"/>
    </location>
</feature>
<reference evidence="13" key="1">
    <citation type="journal article" date="2023" name="G3 (Bethesda)">
        <title>A reference genome for the long-term kleptoplast-retaining sea slug Elysia crispata morphotype clarki.</title>
        <authorList>
            <person name="Eastman K.E."/>
            <person name="Pendleton A.L."/>
            <person name="Shaikh M.A."/>
            <person name="Suttiyut T."/>
            <person name="Ogas R."/>
            <person name="Tomko P."/>
            <person name="Gavelis G."/>
            <person name="Widhalm J.R."/>
            <person name="Wisecaver J.H."/>
        </authorList>
    </citation>
    <scope>NUCLEOTIDE SEQUENCE</scope>
    <source>
        <strain evidence="13">ECLA1</strain>
    </source>
</reference>
<dbReference type="EMBL" id="JAWDGP010001567">
    <property type="protein sequence ID" value="KAK3790168.1"/>
    <property type="molecule type" value="Genomic_DNA"/>
</dbReference>
<evidence type="ECO:0000256" key="7">
    <source>
        <dbReference type="ARBA" id="ARBA00023125"/>
    </source>
</evidence>
<dbReference type="PROSITE" id="PS00028">
    <property type="entry name" value="ZINC_FINGER_C2H2_1"/>
    <property type="match status" value="9"/>
</dbReference>
<feature type="compositionally biased region" description="Low complexity" evidence="11">
    <location>
        <begin position="323"/>
        <end position="338"/>
    </location>
</feature>
<evidence type="ECO:0000256" key="1">
    <source>
        <dbReference type="ARBA" id="ARBA00004123"/>
    </source>
</evidence>
<feature type="domain" description="C2H2-type" evidence="12">
    <location>
        <begin position="789"/>
        <end position="817"/>
    </location>
</feature>
<dbReference type="Proteomes" id="UP001283361">
    <property type="component" value="Unassembled WGS sequence"/>
</dbReference>
<evidence type="ECO:0000256" key="8">
    <source>
        <dbReference type="ARBA" id="ARBA00023163"/>
    </source>
</evidence>
<protein>
    <recommendedName>
        <fullName evidence="12">C2H2-type domain-containing protein</fullName>
    </recommendedName>
</protein>
<keyword evidence="4 10" id="KW-0863">Zinc-finger</keyword>
<proteinExistence type="predicted"/>
<feature type="domain" description="C2H2-type" evidence="12">
    <location>
        <begin position="935"/>
        <end position="963"/>
    </location>
</feature>
<dbReference type="Pfam" id="PF16622">
    <property type="entry name" value="zf-C2H2_11"/>
    <property type="match status" value="1"/>
</dbReference>
<dbReference type="SUPFAM" id="SSF57667">
    <property type="entry name" value="beta-beta-alpha zinc fingers"/>
    <property type="match status" value="4"/>
</dbReference>
<dbReference type="Pfam" id="PF00096">
    <property type="entry name" value="zf-C2H2"/>
    <property type="match status" value="3"/>
</dbReference>
<evidence type="ECO:0000256" key="2">
    <source>
        <dbReference type="ARBA" id="ARBA00022723"/>
    </source>
</evidence>
<feature type="region of interest" description="Disordered" evidence="11">
    <location>
        <begin position="323"/>
        <end position="363"/>
    </location>
</feature>
<feature type="region of interest" description="Disordered" evidence="11">
    <location>
        <begin position="281"/>
        <end position="302"/>
    </location>
</feature>